<evidence type="ECO:0000256" key="2">
    <source>
        <dbReference type="ARBA" id="ARBA00044876"/>
    </source>
</evidence>
<dbReference type="Proteomes" id="UP000603453">
    <property type="component" value="Unassembled WGS sequence"/>
</dbReference>
<evidence type="ECO:0000256" key="1">
    <source>
        <dbReference type="ARBA" id="ARBA00004141"/>
    </source>
</evidence>
<accession>A0A8H7RH36</accession>
<feature type="transmembrane region" description="Helical" evidence="19">
    <location>
        <begin position="344"/>
        <end position="363"/>
    </location>
</feature>
<keyword evidence="19" id="KW-0812">Transmembrane</keyword>
<feature type="transmembrane region" description="Helical" evidence="19">
    <location>
        <begin position="491"/>
        <end position="513"/>
    </location>
</feature>
<evidence type="ECO:0000259" key="20">
    <source>
        <dbReference type="PROSITE" id="PS50850"/>
    </source>
</evidence>
<comment type="catalytic activity">
    <reaction evidence="14">
        <text>L-lysyl-glycine(out) = L-lysyl-glycine(in)</text>
        <dbReference type="Rhea" id="RHEA:79407"/>
        <dbReference type="ChEBI" id="CHEBI:191202"/>
    </reaction>
</comment>
<comment type="catalytic activity">
    <reaction evidence="8">
        <text>L-aspartyl-L-lysine(out) = L-aspartyl-L-lysine(in)</text>
        <dbReference type="Rhea" id="RHEA:79411"/>
        <dbReference type="ChEBI" id="CHEBI:229953"/>
    </reaction>
</comment>
<comment type="subcellular location">
    <subcellularLocation>
        <location evidence="1">Membrane</location>
        <topology evidence="1">Multi-pass membrane protein</topology>
    </subcellularLocation>
</comment>
<comment type="catalytic activity">
    <reaction evidence="13">
        <text>L-alanyl-L-lysine(out) = L-alanyl-L-lysine(in)</text>
        <dbReference type="Rhea" id="RHEA:79415"/>
        <dbReference type="ChEBI" id="CHEBI:192470"/>
    </reaction>
</comment>
<dbReference type="InterPro" id="IPR052187">
    <property type="entry name" value="MFSD1"/>
</dbReference>
<organism evidence="21 22">
    <name type="scientific">Mucor saturninus</name>
    <dbReference type="NCBI Taxonomy" id="64648"/>
    <lineage>
        <taxon>Eukaryota</taxon>
        <taxon>Fungi</taxon>
        <taxon>Fungi incertae sedis</taxon>
        <taxon>Mucoromycota</taxon>
        <taxon>Mucoromycotina</taxon>
        <taxon>Mucoromycetes</taxon>
        <taxon>Mucorales</taxon>
        <taxon>Mucorineae</taxon>
        <taxon>Mucoraceae</taxon>
        <taxon>Mucor</taxon>
    </lineage>
</organism>
<comment type="catalytic activity">
    <reaction evidence="3">
        <text>L-histidyl-glycine(out) = L-histidyl-glycine(in)</text>
        <dbReference type="Rhea" id="RHEA:79395"/>
        <dbReference type="ChEBI" id="CHEBI:229957"/>
    </reaction>
</comment>
<dbReference type="AlphaFoldDB" id="A0A8H7RH36"/>
<dbReference type="InterPro" id="IPR011701">
    <property type="entry name" value="MFS"/>
</dbReference>
<evidence type="ECO:0000256" key="11">
    <source>
        <dbReference type="ARBA" id="ARBA00044903"/>
    </source>
</evidence>
<proteinExistence type="predicted"/>
<feature type="transmembrane region" description="Helical" evidence="19">
    <location>
        <begin position="125"/>
        <end position="144"/>
    </location>
</feature>
<comment type="caution">
    <text evidence="21">The sequence shown here is derived from an EMBL/GenBank/DDBJ whole genome shotgun (WGS) entry which is preliminary data.</text>
</comment>
<comment type="catalytic activity">
    <reaction evidence="5">
        <text>L-alpha-aminoacyl-L-histidine(out) = L-alpha-aminoacyl-L-histidine(in)</text>
        <dbReference type="Rhea" id="RHEA:79375"/>
        <dbReference type="ChEBI" id="CHEBI:229967"/>
    </reaction>
</comment>
<dbReference type="OrthoDB" id="424834at2759"/>
<name>A0A8H7RH36_9FUNG</name>
<dbReference type="GO" id="GO:0016020">
    <property type="term" value="C:membrane"/>
    <property type="evidence" value="ECO:0007669"/>
    <property type="project" value="UniProtKB-SubCell"/>
</dbReference>
<evidence type="ECO:0000256" key="10">
    <source>
        <dbReference type="ARBA" id="ARBA00044900"/>
    </source>
</evidence>
<comment type="catalytic activity">
    <reaction evidence="7">
        <text>L-alpha-aminoacyl-L-lysine(out) = L-alpha-aminoacyl-L-lysine(in)</text>
        <dbReference type="Rhea" id="RHEA:79383"/>
        <dbReference type="ChEBI" id="CHEBI:229966"/>
    </reaction>
</comment>
<feature type="transmembrane region" description="Helical" evidence="19">
    <location>
        <begin position="97"/>
        <end position="119"/>
    </location>
</feature>
<evidence type="ECO:0000256" key="6">
    <source>
        <dbReference type="ARBA" id="ARBA00044891"/>
    </source>
</evidence>
<keyword evidence="19" id="KW-0472">Membrane</keyword>
<dbReference type="InterPro" id="IPR036259">
    <property type="entry name" value="MFS_trans_sf"/>
</dbReference>
<dbReference type="PANTHER" id="PTHR23512:SF12">
    <property type="entry name" value="TRANSPORTER, PUTATIVE (AFU_ORTHOLOGUE AFUA_4G00260)-RELATED"/>
    <property type="match status" value="1"/>
</dbReference>
<comment type="catalytic activity">
    <reaction evidence="6">
        <text>L-lysyl-L-alpha-amino acid(out) = L-lysyl-L-alpha-amino acid(in)</text>
        <dbReference type="Rhea" id="RHEA:79387"/>
        <dbReference type="ChEBI" id="CHEBI:229965"/>
    </reaction>
</comment>
<feature type="transmembrane region" description="Helical" evidence="19">
    <location>
        <begin position="59"/>
        <end position="76"/>
    </location>
</feature>
<dbReference type="GO" id="GO:0022857">
    <property type="term" value="F:transmembrane transporter activity"/>
    <property type="evidence" value="ECO:0007669"/>
    <property type="project" value="InterPro"/>
</dbReference>
<evidence type="ECO:0000256" key="3">
    <source>
        <dbReference type="ARBA" id="ARBA00044878"/>
    </source>
</evidence>
<comment type="catalytic activity">
    <reaction evidence="2">
        <text>L-lysyl-L-alanine(out) = L-lysyl-L-alanine(in)</text>
        <dbReference type="Rhea" id="RHEA:79399"/>
        <dbReference type="ChEBI" id="CHEBI:229954"/>
    </reaction>
</comment>
<keyword evidence="22" id="KW-1185">Reference proteome</keyword>
<evidence type="ECO:0000256" key="15">
    <source>
        <dbReference type="ARBA" id="ARBA00044985"/>
    </source>
</evidence>
<feature type="domain" description="Major facilitator superfamily (MFS) profile" evidence="20">
    <location>
        <begin position="61"/>
        <end position="462"/>
    </location>
</feature>
<evidence type="ECO:0000256" key="8">
    <source>
        <dbReference type="ARBA" id="ARBA00044898"/>
    </source>
</evidence>
<feature type="transmembrane region" description="Helical" evidence="19">
    <location>
        <begin position="219"/>
        <end position="242"/>
    </location>
</feature>
<dbReference type="SUPFAM" id="SSF103473">
    <property type="entry name" value="MFS general substrate transporter"/>
    <property type="match status" value="1"/>
</dbReference>
<comment type="subunit">
    <text evidence="18">Homodimer. Interacts with lysosomal protein GLMP (via lumenal domain); the interaction starts while both proteins are still in the endoplasmic reticulum and is required for stabilization of MFSD1 in lysosomes but has no direct effect on its targeting to lysosomes or transporter activity.</text>
</comment>
<evidence type="ECO:0000313" key="22">
    <source>
        <dbReference type="Proteomes" id="UP000603453"/>
    </source>
</evidence>
<evidence type="ECO:0000256" key="4">
    <source>
        <dbReference type="ARBA" id="ARBA00044881"/>
    </source>
</evidence>
<gene>
    <name evidence="21" type="ORF">INT47_003270</name>
</gene>
<evidence type="ECO:0000256" key="17">
    <source>
        <dbReference type="ARBA" id="ARBA00045709"/>
    </source>
</evidence>
<comment type="catalytic activity">
    <reaction evidence="9">
        <text>L-arginyl-L-alpha-amino acid(out) = L-arginyl-L-alpha-amino acid(in)</text>
        <dbReference type="Rhea" id="RHEA:79371"/>
        <dbReference type="ChEBI" id="CHEBI:84315"/>
    </reaction>
</comment>
<evidence type="ECO:0000256" key="19">
    <source>
        <dbReference type="SAM" id="Phobius"/>
    </source>
</evidence>
<dbReference type="InterPro" id="IPR020846">
    <property type="entry name" value="MFS_dom"/>
</dbReference>
<dbReference type="Gene3D" id="1.20.1250.20">
    <property type="entry name" value="MFS general substrate transporter like domains"/>
    <property type="match status" value="2"/>
</dbReference>
<comment type="catalytic activity">
    <reaction evidence="12">
        <text>L-histidyl-L-alpha-amino acid(out) = L-histidyl-L-alpha-amino acid(in)</text>
        <dbReference type="Rhea" id="RHEA:79379"/>
        <dbReference type="ChEBI" id="CHEBI:229964"/>
    </reaction>
</comment>
<evidence type="ECO:0000256" key="9">
    <source>
        <dbReference type="ARBA" id="ARBA00044899"/>
    </source>
</evidence>
<evidence type="ECO:0000256" key="7">
    <source>
        <dbReference type="ARBA" id="ARBA00044893"/>
    </source>
</evidence>
<feature type="transmembrane region" description="Helical" evidence="19">
    <location>
        <begin position="279"/>
        <end position="299"/>
    </location>
</feature>
<evidence type="ECO:0000256" key="18">
    <source>
        <dbReference type="ARBA" id="ARBA00046376"/>
    </source>
</evidence>
<evidence type="ECO:0000256" key="16">
    <source>
        <dbReference type="ARBA" id="ARBA00045018"/>
    </source>
</evidence>
<dbReference type="PROSITE" id="PS50850">
    <property type="entry name" value="MFS"/>
    <property type="match status" value="1"/>
</dbReference>
<keyword evidence="19" id="KW-1133">Transmembrane helix</keyword>
<evidence type="ECO:0000256" key="5">
    <source>
        <dbReference type="ARBA" id="ARBA00044884"/>
    </source>
</evidence>
<comment type="catalytic activity">
    <reaction evidence="11">
        <text>L-arginyl-glycine(out) = L-arginyl-glycine(in)</text>
        <dbReference type="Rhea" id="RHEA:79391"/>
        <dbReference type="ChEBI" id="CHEBI:229955"/>
    </reaction>
</comment>
<feature type="transmembrane region" description="Helical" evidence="19">
    <location>
        <begin position="185"/>
        <end position="207"/>
    </location>
</feature>
<protein>
    <recommendedName>
        <fullName evidence="15">Lysosomal dipeptide transporter MFSD1</fullName>
    </recommendedName>
    <alternativeName>
        <fullName evidence="16">Major facilitator superfamily domain-containing protein 1</fullName>
    </alternativeName>
</protein>
<evidence type="ECO:0000313" key="21">
    <source>
        <dbReference type="EMBL" id="KAG2210285.1"/>
    </source>
</evidence>
<dbReference type="EMBL" id="JAEPRD010000012">
    <property type="protein sequence ID" value="KAG2210285.1"/>
    <property type="molecule type" value="Genomic_DNA"/>
</dbReference>
<feature type="transmembrane region" description="Helical" evidence="19">
    <location>
        <begin position="436"/>
        <end position="457"/>
    </location>
</feature>
<sequence>MHQESTPLLQDDCCSAQEGCCRYNKDNKKPVIPTNTSLYITEDNDPTCQLSNQPWKYKIVALLCAMFLAVGSHFAAHTLGAMKSTIKKEFGITNSQYGVLQSSVSIVNTVLPLIGGIFIDAFGTIPGSILTTVLIASGNILVAASTSTANLSMMIVGRILYGIGSGTVVIVQETILSQWFQGRSLAAVIALMMTVSRLSSFAAQAIVVPIANWSGWYGYGFWFSALLCVFSLLINLVYIVLLKNISTLTDQKNCQVQRNVIKRKKSFSWSKLMFLPHSYWLIAAMEFLLGGAWGCFLHINSEFVKFRFGYEDSKAAAVASVAQILPIFLMPFLGLFVDRYGKRTWMMMGSGFTFLASLLLLEYTSLNPLLGMVSFSASLALGPVALVSSIPVILPLSLVGTGMGLVKSCTNVGASLFDILTGLLQDMDAKKGYTGVIHFFILIALLSILAGVTLFVLDRAIYDNLLDAAKSVANGVGAKRQLLNKKLKVNYIYGGIYVVLVIISWFLFFRFILK</sequence>
<evidence type="ECO:0000256" key="12">
    <source>
        <dbReference type="ARBA" id="ARBA00044912"/>
    </source>
</evidence>
<evidence type="ECO:0000256" key="13">
    <source>
        <dbReference type="ARBA" id="ARBA00044919"/>
    </source>
</evidence>
<comment type="catalytic activity">
    <reaction evidence="4">
        <text>L-alpha-aminoacyl-L-arginine(out) = L-alpha-aminoacyl-L-arginine(in)</text>
        <dbReference type="Rhea" id="RHEA:79367"/>
        <dbReference type="ChEBI" id="CHEBI:229968"/>
    </reaction>
</comment>
<evidence type="ECO:0000256" key="14">
    <source>
        <dbReference type="ARBA" id="ARBA00044924"/>
    </source>
</evidence>
<reference evidence="21" key="1">
    <citation type="submission" date="2020-12" db="EMBL/GenBank/DDBJ databases">
        <title>Metabolic potential, ecology and presence of endohyphal bacteria is reflected in genomic diversity of Mucoromycotina.</title>
        <authorList>
            <person name="Muszewska A."/>
            <person name="Okrasinska A."/>
            <person name="Steczkiewicz K."/>
            <person name="Drgas O."/>
            <person name="Orlowska M."/>
            <person name="Perlinska-Lenart U."/>
            <person name="Aleksandrzak-Piekarczyk T."/>
            <person name="Szatraj K."/>
            <person name="Zielenkiewicz U."/>
            <person name="Pilsyk S."/>
            <person name="Malc E."/>
            <person name="Mieczkowski P."/>
            <person name="Kruszewska J.S."/>
            <person name="Biernat P."/>
            <person name="Pawlowska J."/>
        </authorList>
    </citation>
    <scope>NUCLEOTIDE SEQUENCE</scope>
    <source>
        <strain evidence="21">WA0000017839</strain>
    </source>
</reference>
<dbReference type="Pfam" id="PF07690">
    <property type="entry name" value="MFS_1"/>
    <property type="match status" value="1"/>
</dbReference>
<dbReference type="PANTHER" id="PTHR23512">
    <property type="entry name" value="MAJOR FACILITATOR SUPERFAMILY DOMAIN-CONTAINING PROTEIN 1"/>
    <property type="match status" value="1"/>
</dbReference>
<feature type="transmembrane region" description="Helical" evidence="19">
    <location>
        <begin position="369"/>
        <end position="394"/>
    </location>
</feature>
<feature type="transmembrane region" description="Helical" evidence="19">
    <location>
        <begin position="315"/>
        <end position="337"/>
    </location>
</feature>
<comment type="function">
    <text evidence="17">Lysosomal dipeptide uniporter that selectively exports lysine, arginine or histidine-containing dipeptides with a net positive charge from the lysosome lumen into the cytosol. Could play a role in a specific type of protein O-glycosylation indirectly regulating macrophages migration and tissue invasion. Also essential for liver homeostasis.</text>
</comment>
<comment type="catalytic activity">
    <reaction evidence="10">
        <text>L-lysyl-L-lysine(out) = L-lysyl-L-lysine(in)</text>
        <dbReference type="Rhea" id="RHEA:79403"/>
        <dbReference type="ChEBI" id="CHEBI:229956"/>
    </reaction>
</comment>